<keyword evidence="1" id="KW-0472">Membrane</keyword>
<keyword evidence="1" id="KW-0812">Transmembrane</keyword>
<proteinExistence type="predicted"/>
<reference evidence="2 3" key="1">
    <citation type="submission" date="2017-07" db="EMBL/GenBank/DDBJ databases">
        <title>Mechanisms for carbon and nitrogen cycling indicate functional differentiation within the Candidate Phyla Radiation.</title>
        <authorList>
            <person name="Danczak R.E."/>
            <person name="Johnston M.D."/>
            <person name="Kenah C."/>
            <person name="Slattery M."/>
            <person name="Wrighton K.C."/>
            <person name="Wilkins M.J."/>
        </authorList>
    </citation>
    <scope>NUCLEOTIDE SEQUENCE [LARGE SCALE GENOMIC DNA]</scope>
    <source>
        <strain evidence="2">Gr01-1014_77</strain>
    </source>
</reference>
<organism evidence="2 3">
    <name type="scientific">Candidatus Doudnabacteria bacterium Gr01-1014_77</name>
    <dbReference type="NCBI Taxonomy" id="2017133"/>
    <lineage>
        <taxon>Bacteria</taxon>
        <taxon>Candidatus Doudnaibacteriota</taxon>
    </lineage>
</organism>
<evidence type="ECO:0000313" key="3">
    <source>
        <dbReference type="Proteomes" id="UP000319613"/>
    </source>
</evidence>
<name>A0A554J9Q9_9BACT</name>
<dbReference type="AlphaFoldDB" id="A0A554J9Q9"/>
<dbReference type="Proteomes" id="UP000319613">
    <property type="component" value="Unassembled WGS sequence"/>
</dbReference>
<keyword evidence="1" id="KW-1133">Transmembrane helix</keyword>
<protein>
    <submittedName>
        <fullName evidence="2">Uncharacterized protein</fullName>
    </submittedName>
</protein>
<evidence type="ECO:0000313" key="2">
    <source>
        <dbReference type="EMBL" id="TSC65099.1"/>
    </source>
</evidence>
<accession>A0A554J9Q9</accession>
<gene>
    <name evidence="2" type="ORF">G01um101477_624</name>
</gene>
<comment type="caution">
    <text evidence="2">The sequence shown here is derived from an EMBL/GenBank/DDBJ whole genome shotgun (WGS) entry which is preliminary data.</text>
</comment>
<sequence>MVNKIQYFQYLAGVVGIEPTDVGFRVPCLTTWLHPNIPLKIYSTIPEIGAFYKIRYTYIMLSIIKFVLYGLFFAAAVFLYWFLPKYNYIHKNPQYCVNLTERIFYCGTDSRLESFYNLIKK</sequence>
<feature type="transmembrane region" description="Helical" evidence="1">
    <location>
        <begin position="63"/>
        <end position="83"/>
    </location>
</feature>
<dbReference type="EMBL" id="VMFF01000069">
    <property type="protein sequence ID" value="TSC65099.1"/>
    <property type="molecule type" value="Genomic_DNA"/>
</dbReference>
<evidence type="ECO:0000256" key="1">
    <source>
        <dbReference type="SAM" id="Phobius"/>
    </source>
</evidence>